<proteinExistence type="predicted"/>
<sequence length="199" mass="22385">MTSKGYLLSSLGATSGIVGGAIVYSQIGNDDNSKCLKEYINTQKRVVLDTENSNHDGVWKQLVTEYKASNSTIKGIDKTSVDESKLKNYCKTAKDKKIKESSLIKEYTQWCSRNNLREQITTLSTGKKKWISEDDTATWNTKKDSYKSIQDNDPKLEGVEKANPDTSKMVSACNKLSLVPYINTDDNNYKLVDKWCAKE</sequence>
<evidence type="ECO:0000313" key="2">
    <source>
        <dbReference type="Proteomes" id="UP000009135"/>
    </source>
</evidence>
<dbReference type="STRING" id="1111676.MHC_01535"/>
<name>H6N6A1_MYCHN</name>
<keyword evidence="2" id="KW-1185">Reference proteome</keyword>
<dbReference type="EMBL" id="CP003199">
    <property type="protein sequence ID" value="AEW45173.1"/>
    <property type="molecule type" value="Genomic_DNA"/>
</dbReference>
<evidence type="ECO:0000313" key="1">
    <source>
        <dbReference type="EMBL" id="AEW45173.1"/>
    </source>
</evidence>
<accession>H6N6A1</accession>
<protein>
    <submittedName>
        <fullName evidence="1">Uncharacterized protein</fullName>
    </submittedName>
</protein>
<dbReference type="Proteomes" id="UP000009135">
    <property type="component" value="Chromosome"/>
</dbReference>
<organism evidence="1 2">
    <name type="scientific">Mycoplasma haemocanis (strain Illinois)</name>
    <dbReference type="NCBI Taxonomy" id="1111676"/>
    <lineage>
        <taxon>Bacteria</taxon>
        <taxon>Bacillati</taxon>
        <taxon>Mycoplasmatota</taxon>
        <taxon>Mollicutes</taxon>
        <taxon>Mycoplasmataceae</taxon>
        <taxon>Mycoplasma</taxon>
    </lineage>
</organism>
<reference evidence="1 2" key="1">
    <citation type="journal article" date="2012" name="J. Bacteriol.">
        <title>Complete genome sequence of Mycoplasma haemocanis strain Illinois.</title>
        <authorList>
            <person name="do Nascimento N.C."/>
            <person name="Guimaraes A.M."/>
            <person name="Santos A.P."/>
            <person name="Sanmiguel P.J."/>
            <person name="Messick J.B."/>
        </authorList>
    </citation>
    <scope>NUCLEOTIDE SEQUENCE [LARGE SCALE GENOMIC DNA]</scope>
    <source>
        <strain evidence="1 2">Illinois</strain>
    </source>
</reference>
<dbReference type="KEGG" id="mhe:MHC_01535"/>
<dbReference type="HOGENOM" id="CLU_114919_0_0_14"/>
<dbReference type="AlphaFoldDB" id="H6N6A1"/>
<gene>
    <name evidence="1" type="ordered locus">MHC_01535</name>
</gene>